<dbReference type="PANTHER" id="PTHR45566">
    <property type="entry name" value="HTH-TYPE TRANSCRIPTIONAL REGULATOR YHJB-RELATED"/>
    <property type="match status" value="1"/>
</dbReference>
<dbReference type="PANTHER" id="PTHR45566:SF2">
    <property type="entry name" value="NARL SUBFAMILY"/>
    <property type="match status" value="1"/>
</dbReference>
<dbReference type="InterPro" id="IPR051015">
    <property type="entry name" value="EvgA-like"/>
</dbReference>
<dbReference type="SMART" id="SM00421">
    <property type="entry name" value="HTH_LUXR"/>
    <property type="match status" value="1"/>
</dbReference>
<dbReference type="CDD" id="cd06170">
    <property type="entry name" value="LuxR_C_like"/>
    <property type="match status" value="1"/>
</dbReference>
<dbReference type="PROSITE" id="PS00622">
    <property type="entry name" value="HTH_LUXR_1"/>
    <property type="match status" value="1"/>
</dbReference>
<dbReference type="InterPro" id="IPR000792">
    <property type="entry name" value="Tscrpt_reg_LuxR_C"/>
</dbReference>
<feature type="modified residue" description="4-aspartylphosphate" evidence="2">
    <location>
        <position position="61"/>
    </location>
</feature>
<dbReference type="Proteomes" id="UP001285263">
    <property type="component" value="Unassembled WGS sequence"/>
</dbReference>
<dbReference type="InterPro" id="IPR011006">
    <property type="entry name" value="CheY-like_superfamily"/>
</dbReference>
<dbReference type="PROSITE" id="PS50043">
    <property type="entry name" value="HTH_LUXR_2"/>
    <property type="match status" value="1"/>
</dbReference>
<feature type="domain" description="Response regulatory" evidence="4">
    <location>
        <begin position="8"/>
        <end position="127"/>
    </location>
</feature>
<dbReference type="RefSeq" id="WP_320424251.1">
    <property type="nucleotide sequence ID" value="NZ_JAXCLA010000005.1"/>
</dbReference>
<gene>
    <name evidence="5" type="ORF">SNE35_17695</name>
</gene>
<sequence length="232" mass="24386">MLMATPTPVLVAHADSLVGVGIATTLACDARLDVQEQVVKELDAAALWRRGRECGQVLVTDLLTGIETARALRRARIGRESASTAILVVSHLEGELNIRAALEAGVLGYLTYESRPAQLVDAVLAVAGGQRYLAGCIASRLAEAVAQDLPTRREAEVLKLMSAGLCNKAIAAELDIAAGTVKAHVKALLQKLDAPTRTAAADVAKRRGLVDPTGEQLALAAIRSRPRSQMAA</sequence>
<proteinExistence type="predicted"/>
<evidence type="ECO:0000256" key="1">
    <source>
        <dbReference type="ARBA" id="ARBA00023125"/>
    </source>
</evidence>
<dbReference type="InterPro" id="IPR001789">
    <property type="entry name" value="Sig_transdc_resp-reg_receiver"/>
</dbReference>
<dbReference type="SUPFAM" id="SSF52172">
    <property type="entry name" value="CheY-like"/>
    <property type="match status" value="1"/>
</dbReference>
<dbReference type="InterPro" id="IPR016032">
    <property type="entry name" value="Sig_transdc_resp-reg_C-effctor"/>
</dbReference>
<dbReference type="EMBL" id="JAXCLA010000005">
    <property type="protein sequence ID" value="MDY0746350.1"/>
    <property type="molecule type" value="Genomic_DNA"/>
</dbReference>
<organism evidence="5 6">
    <name type="scientific">Roseateles agri</name>
    <dbReference type="NCBI Taxonomy" id="3098619"/>
    <lineage>
        <taxon>Bacteria</taxon>
        <taxon>Pseudomonadati</taxon>
        <taxon>Pseudomonadota</taxon>
        <taxon>Betaproteobacteria</taxon>
        <taxon>Burkholderiales</taxon>
        <taxon>Sphaerotilaceae</taxon>
        <taxon>Roseateles</taxon>
    </lineage>
</organism>
<comment type="caution">
    <text evidence="5">The sequence shown here is derived from an EMBL/GenBank/DDBJ whole genome shotgun (WGS) entry which is preliminary data.</text>
</comment>
<dbReference type="PRINTS" id="PR00038">
    <property type="entry name" value="HTHLUXR"/>
</dbReference>
<evidence type="ECO:0000313" key="6">
    <source>
        <dbReference type="Proteomes" id="UP001285263"/>
    </source>
</evidence>
<reference evidence="5 6" key="1">
    <citation type="submission" date="2023-11" db="EMBL/GenBank/DDBJ databases">
        <title>Paucibacter sp. nov., isolated from fresh soil in Korea.</title>
        <authorList>
            <person name="Le N.T.T."/>
        </authorList>
    </citation>
    <scope>NUCLEOTIDE SEQUENCE [LARGE SCALE GENOMIC DNA]</scope>
    <source>
        <strain evidence="5 6">R3-3</strain>
    </source>
</reference>
<dbReference type="SUPFAM" id="SSF46894">
    <property type="entry name" value="C-terminal effector domain of the bipartite response regulators"/>
    <property type="match status" value="1"/>
</dbReference>
<accession>A0ABU5DJ90</accession>
<evidence type="ECO:0000313" key="5">
    <source>
        <dbReference type="EMBL" id="MDY0746350.1"/>
    </source>
</evidence>
<dbReference type="PROSITE" id="PS50110">
    <property type="entry name" value="RESPONSE_REGULATORY"/>
    <property type="match status" value="1"/>
</dbReference>
<dbReference type="Pfam" id="PF00196">
    <property type="entry name" value="GerE"/>
    <property type="match status" value="1"/>
</dbReference>
<keyword evidence="2" id="KW-0597">Phosphoprotein</keyword>
<name>A0ABU5DJ90_9BURK</name>
<keyword evidence="6" id="KW-1185">Reference proteome</keyword>
<evidence type="ECO:0000256" key="2">
    <source>
        <dbReference type="PROSITE-ProRule" id="PRU00169"/>
    </source>
</evidence>
<dbReference type="Gene3D" id="3.40.50.2300">
    <property type="match status" value="1"/>
</dbReference>
<keyword evidence="1" id="KW-0238">DNA-binding</keyword>
<evidence type="ECO:0000259" key="4">
    <source>
        <dbReference type="PROSITE" id="PS50110"/>
    </source>
</evidence>
<feature type="domain" description="HTH luxR-type" evidence="3">
    <location>
        <begin position="143"/>
        <end position="208"/>
    </location>
</feature>
<protein>
    <submittedName>
        <fullName evidence="5">Response regulator transcription factor</fullName>
    </submittedName>
</protein>
<evidence type="ECO:0000259" key="3">
    <source>
        <dbReference type="PROSITE" id="PS50043"/>
    </source>
</evidence>